<evidence type="ECO:0000259" key="1">
    <source>
        <dbReference type="Pfam" id="PF23337"/>
    </source>
</evidence>
<dbReference type="GO" id="GO:0034464">
    <property type="term" value="C:BBSome"/>
    <property type="evidence" value="ECO:0007669"/>
    <property type="project" value="InterPro"/>
</dbReference>
<dbReference type="EMBL" id="KK100467">
    <property type="protein sequence ID" value="KIZ05708.1"/>
    <property type="molecule type" value="Genomic_DNA"/>
</dbReference>
<keyword evidence="5" id="KW-1185">Reference proteome</keyword>
<feature type="domain" description="PTHB1 platform" evidence="1">
    <location>
        <begin position="4"/>
        <end position="59"/>
    </location>
</feature>
<dbReference type="RefSeq" id="XP_013904727.1">
    <property type="nucleotide sequence ID" value="XM_014049273.1"/>
</dbReference>
<dbReference type="Pfam" id="PF23339">
    <property type="entry name" value="PTHB1_CtH"/>
    <property type="match status" value="1"/>
</dbReference>
<protein>
    <submittedName>
        <fullName evidence="4">Protein PTHB1</fullName>
    </submittedName>
</protein>
<dbReference type="GeneID" id="25735132"/>
<dbReference type="GO" id="GO:0060271">
    <property type="term" value="P:cilium assembly"/>
    <property type="evidence" value="ECO:0007669"/>
    <property type="project" value="TreeGrafter"/>
</dbReference>
<dbReference type="Pfam" id="PF23338">
    <property type="entry name" value="PTHB1_hp"/>
    <property type="match status" value="1"/>
</dbReference>
<feature type="domain" description="PTHB1 C-terminal helix bundle" evidence="3">
    <location>
        <begin position="189"/>
        <end position="262"/>
    </location>
</feature>
<evidence type="ECO:0000259" key="2">
    <source>
        <dbReference type="Pfam" id="PF23338"/>
    </source>
</evidence>
<dbReference type="Proteomes" id="UP000054498">
    <property type="component" value="Unassembled WGS sequence"/>
</dbReference>
<evidence type="ECO:0000259" key="3">
    <source>
        <dbReference type="Pfam" id="PF23339"/>
    </source>
</evidence>
<dbReference type="GO" id="GO:0016020">
    <property type="term" value="C:membrane"/>
    <property type="evidence" value="ECO:0007669"/>
    <property type="project" value="TreeGrafter"/>
</dbReference>
<dbReference type="PANTHER" id="PTHR20991:SF0">
    <property type="entry name" value="PROTEIN PTHB1"/>
    <property type="match status" value="1"/>
</dbReference>
<evidence type="ECO:0000313" key="4">
    <source>
        <dbReference type="EMBL" id="KIZ05708.1"/>
    </source>
</evidence>
<dbReference type="STRING" id="145388.A0A0D2K5T6"/>
<accession>A0A0D2K5T6</accession>
<dbReference type="AlphaFoldDB" id="A0A0D2K5T6"/>
<dbReference type="OrthoDB" id="10262646at2759"/>
<evidence type="ECO:0000313" key="5">
    <source>
        <dbReference type="Proteomes" id="UP000054498"/>
    </source>
</evidence>
<dbReference type="InterPro" id="IPR055363">
    <property type="entry name" value="PTHB1_hp_dom"/>
</dbReference>
<sequence length="280" mass="30050">MARSQGANIIGLQYGGTGPLVSVLVSKAGGRYRLQSDCFQAMWLVMQELTQRLAAHYRALDAKPGAPAPPDGGRLVVTLQEPLPLQDLFDLIEAHFEARRTERALAATLEGRAQQFRSVQKRLLVRFKDKTPAPLAELDTLMAETYDQLVSLADEEEAAQTATRGAAQALGAGVQLLLQLISAKFGTPDEDVAVLKESLTPTVGHDDAEVGWEEEVEAGLTHLLRSALARNSKEAAAVVPPLAAAKDTQRLRKHLSLVLERLAKGMRLSAPAAPAITPGA</sequence>
<name>A0A0D2K5T6_9CHLO</name>
<proteinExistence type="predicted"/>
<feature type="domain" description="PTHB1 hairpin" evidence="2">
    <location>
        <begin position="82"/>
        <end position="184"/>
    </location>
</feature>
<dbReference type="InterPro" id="IPR055362">
    <property type="entry name" value="PTHB1_pf_dom"/>
</dbReference>
<reference evidence="4 5" key="1">
    <citation type="journal article" date="2013" name="BMC Genomics">
        <title>Reconstruction of the lipid metabolism for the microalga Monoraphidium neglectum from its genome sequence reveals characteristics suitable for biofuel production.</title>
        <authorList>
            <person name="Bogen C."/>
            <person name="Al-Dilaimi A."/>
            <person name="Albersmeier A."/>
            <person name="Wichmann J."/>
            <person name="Grundmann M."/>
            <person name="Rupp O."/>
            <person name="Lauersen K.J."/>
            <person name="Blifernez-Klassen O."/>
            <person name="Kalinowski J."/>
            <person name="Goesmann A."/>
            <person name="Mussgnug J.H."/>
            <person name="Kruse O."/>
        </authorList>
    </citation>
    <scope>NUCLEOTIDE SEQUENCE [LARGE SCALE GENOMIC DNA]</scope>
    <source>
        <strain evidence="4 5">SAG 48.87</strain>
    </source>
</reference>
<gene>
    <name evidence="4" type="ORF">MNEG_2254</name>
</gene>
<dbReference type="InterPro" id="IPR026511">
    <property type="entry name" value="PTHB1"/>
</dbReference>
<dbReference type="KEGG" id="mng:MNEG_2254"/>
<dbReference type="PANTHER" id="PTHR20991">
    <property type="entry name" value="PARATHYROID HORMONE-RESPONSIVE B1 GENE"/>
    <property type="match status" value="1"/>
</dbReference>
<dbReference type="Pfam" id="PF23337">
    <property type="entry name" value="PTHB1_pf"/>
    <property type="match status" value="1"/>
</dbReference>
<dbReference type="InterPro" id="IPR055364">
    <property type="entry name" value="PTHB1_CtH_dom"/>
</dbReference>
<organism evidence="4 5">
    <name type="scientific">Monoraphidium neglectum</name>
    <dbReference type="NCBI Taxonomy" id="145388"/>
    <lineage>
        <taxon>Eukaryota</taxon>
        <taxon>Viridiplantae</taxon>
        <taxon>Chlorophyta</taxon>
        <taxon>core chlorophytes</taxon>
        <taxon>Chlorophyceae</taxon>
        <taxon>CS clade</taxon>
        <taxon>Sphaeropleales</taxon>
        <taxon>Selenastraceae</taxon>
        <taxon>Monoraphidium</taxon>
    </lineage>
</organism>